<dbReference type="InterPro" id="IPR043128">
    <property type="entry name" value="Rev_trsase/Diguanyl_cyclase"/>
</dbReference>
<dbReference type="OrthoDB" id="9813903at2"/>
<gene>
    <name evidence="7" type="ORF">D3871_00980</name>
</gene>
<evidence type="ECO:0000256" key="4">
    <source>
        <dbReference type="PROSITE-ProRule" id="PRU00169"/>
    </source>
</evidence>
<dbReference type="PANTHER" id="PTHR45138:SF9">
    <property type="entry name" value="DIGUANYLATE CYCLASE DGCM-RELATED"/>
    <property type="match status" value="1"/>
</dbReference>
<dbReference type="NCBIfam" id="TIGR00254">
    <property type="entry name" value="GGDEF"/>
    <property type="match status" value="1"/>
</dbReference>
<protein>
    <recommendedName>
        <fullName evidence="1">diguanylate cyclase</fullName>
        <ecNumber evidence="1">2.7.7.65</ecNumber>
    </recommendedName>
</protein>
<dbReference type="InterPro" id="IPR011006">
    <property type="entry name" value="CheY-like_superfamily"/>
</dbReference>
<dbReference type="GO" id="GO:0052621">
    <property type="term" value="F:diguanylate cyclase activity"/>
    <property type="evidence" value="ECO:0007669"/>
    <property type="project" value="UniProtKB-EC"/>
</dbReference>
<dbReference type="Pfam" id="PF00990">
    <property type="entry name" value="GGDEF"/>
    <property type="match status" value="1"/>
</dbReference>
<dbReference type="AlphaFoldDB" id="A0A3A3G555"/>
<evidence type="ECO:0000259" key="6">
    <source>
        <dbReference type="PROSITE" id="PS50887"/>
    </source>
</evidence>
<proteinExistence type="predicted"/>
<dbReference type="Gene3D" id="3.30.70.270">
    <property type="match status" value="1"/>
</dbReference>
<dbReference type="InterPro" id="IPR029787">
    <property type="entry name" value="Nucleotide_cyclase"/>
</dbReference>
<reference evidence="8" key="1">
    <citation type="submission" date="2018-09" db="EMBL/GenBank/DDBJ databases">
        <authorList>
            <person name="Zhu H."/>
        </authorList>
    </citation>
    <scope>NUCLEOTIDE SEQUENCE [LARGE SCALE GENOMIC DNA]</scope>
    <source>
        <strain evidence="8">K1R23-30</strain>
    </source>
</reference>
<dbReference type="InterPro" id="IPR000160">
    <property type="entry name" value="GGDEF_dom"/>
</dbReference>
<dbReference type="GO" id="GO:0043709">
    <property type="term" value="P:cell adhesion involved in single-species biofilm formation"/>
    <property type="evidence" value="ECO:0007669"/>
    <property type="project" value="TreeGrafter"/>
</dbReference>
<sequence>MDPQQRSGDDLEHTLKAIEASYTANLPTRLDDIEYALQRYIEDLGNDDHCNSLLIKLHELAGSAGTFGYPRLGLHAAELEKLLSAYLKATAPSGKDFAPVASAVRDLLQWARTDPKGDDTVCDIAATAPHTPVAESENVANRLIYLVHDNLLIATDIAAQFTHFGYEVRVIAELGQLQACIDQRVPAAVVMDLGFPAGILGGAAEIARIRAASRHRFAVIFLSTRSNFEARLVTVRAGADGYFSKPLDMVALIDRLDRLIERDEERAYRVLVVDDEVETADFYAAVLRGAGMEVRLLHQVSDMLRVMGEYRPELVLMDVYMPDCNGVDLARIIRQDTMYLDVPIVFLSSEGNLDNHLDAIASGADDFLTKPIQPLHLVSALTSRAKRYRELRGLIMRDSLTGLFNHSAIKEHLVREMSIMRRMNKPLSLVMLDIDHFKRVNDTYGHPIGDQVIRALSRLLQQRLRRSDIIGRYGGEEFAVIMPHTPIDAAVTVMDEIRESFCNIRHHAEHQDFTAAFSAGSVELAADLDADDLFRLADAALYQAKGGGRNRVVKG</sequence>
<dbReference type="Pfam" id="PF00072">
    <property type="entry name" value="Response_reg"/>
    <property type="match status" value="2"/>
</dbReference>
<keyword evidence="4" id="KW-0597">Phosphoprotein</keyword>
<feature type="modified residue" description="4-aspartylphosphate" evidence="4">
    <location>
        <position position="318"/>
    </location>
</feature>
<evidence type="ECO:0000313" key="8">
    <source>
        <dbReference type="Proteomes" id="UP000265955"/>
    </source>
</evidence>
<comment type="caution">
    <text evidence="7">The sequence shown here is derived from an EMBL/GenBank/DDBJ whole genome shotgun (WGS) entry which is preliminary data.</text>
</comment>
<accession>A0A3A3G555</accession>
<dbReference type="SUPFAM" id="SSF55073">
    <property type="entry name" value="Nucleotide cyclase"/>
    <property type="match status" value="1"/>
</dbReference>
<feature type="modified residue" description="4-aspartylphosphate" evidence="4">
    <location>
        <position position="192"/>
    </location>
</feature>
<organism evidence="7 8">
    <name type="scientific">Noviherbaspirillum saxi</name>
    <dbReference type="NCBI Taxonomy" id="2320863"/>
    <lineage>
        <taxon>Bacteria</taxon>
        <taxon>Pseudomonadati</taxon>
        <taxon>Pseudomonadota</taxon>
        <taxon>Betaproteobacteria</taxon>
        <taxon>Burkholderiales</taxon>
        <taxon>Oxalobacteraceae</taxon>
        <taxon>Noviherbaspirillum</taxon>
    </lineage>
</organism>
<feature type="domain" description="GGDEF" evidence="6">
    <location>
        <begin position="425"/>
        <end position="555"/>
    </location>
</feature>
<dbReference type="RefSeq" id="WP_119767215.1">
    <property type="nucleotide sequence ID" value="NZ_QYUO01000001.1"/>
</dbReference>
<dbReference type="SUPFAM" id="SSF47226">
    <property type="entry name" value="Histidine-containing phosphotransfer domain, HPT domain"/>
    <property type="match status" value="1"/>
</dbReference>
<dbReference type="GO" id="GO:0004672">
    <property type="term" value="F:protein kinase activity"/>
    <property type="evidence" value="ECO:0007669"/>
    <property type="project" value="UniProtKB-ARBA"/>
</dbReference>
<keyword evidence="8" id="KW-1185">Reference proteome</keyword>
<dbReference type="Proteomes" id="UP000265955">
    <property type="component" value="Unassembled WGS sequence"/>
</dbReference>
<dbReference type="InterPro" id="IPR036641">
    <property type="entry name" value="HPT_dom_sf"/>
</dbReference>
<comment type="catalytic activity">
    <reaction evidence="3">
        <text>2 GTP = 3',3'-c-di-GMP + 2 diphosphate</text>
        <dbReference type="Rhea" id="RHEA:24898"/>
        <dbReference type="ChEBI" id="CHEBI:33019"/>
        <dbReference type="ChEBI" id="CHEBI:37565"/>
        <dbReference type="ChEBI" id="CHEBI:58805"/>
        <dbReference type="EC" id="2.7.7.65"/>
    </reaction>
</comment>
<dbReference type="PROSITE" id="PS50110">
    <property type="entry name" value="RESPONSE_REGULATORY"/>
    <property type="match status" value="2"/>
</dbReference>
<name>A0A3A3G555_9BURK</name>
<evidence type="ECO:0000256" key="3">
    <source>
        <dbReference type="ARBA" id="ARBA00034247"/>
    </source>
</evidence>
<evidence type="ECO:0000256" key="2">
    <source>
        <dbReference type="ARBA" id="ARBA00023012"/>
    </source>
</evidence>
<dbReference type="SMART" id="SM00448">
    <property type="entry name" value="REC"/>
    <property type="match status" value="2"/>
</dbReference>
<dbReference type="PROSITE" id="PS50887">
    <property type="entry name" value="GGDEF"/>
    <property type="match status" value="1"/>
</dbReference>
<keyword evidence="2" id="KW-0902">Two-component regulatory system</keyword>
<evidence type="ECO:0000313" key="7">
    <source>
        <dbReference type="EMBL" id="RJF97265.1"/>
    </source>
</evidence>
<dbReference type="InterPro" id="IPR001789">
    <property type="entry name" value="Sig_transdc_resp-reg_receiver"/>
</dbReference>
<dbReference type="SMART" id="SM00267">
    <property type="entry name" value="GGDEF"/>
    <property type="match status" value="1"/>
</dbReference>
<dbReference type="Pfam" id="PF01627">
    <property type="entry name" value="Hpt"/>
    <property type="match status" value="1"/>
</dbReference>
<dbReference type="EC" id="2.7.7.65" evidence="1"/>
<evidence type="ECO:0000256" key="1">
    <source>
        <dbReference type="ARBA" id="ARBA00012528"/>
    </source>
</evidence>
<dbReference type="CDD" id="cd01949">
    <property type="entry name" value="GGDEF"/>
    <property type="match status" value="1"/>
</dbReference>
<dbReference type="GO" id="GO:0005886">
    <property type="term" value="C:plasma membrane"/>
    <property type="evidence" value="ECO:0007669"/>
    <property type="project" value="TreeGrafter"/>
</dbReference>
<feature type="domain" description="Response regulatory" evidence="5">
    <location>
        <begin position="269"/>
        <end position="385"/>
    </location>
</feature>
<dbReference type="SUPFAM" id="SSF52172">
    <property type="entry name" value="CheY-like"/>
    <property type="match status" value="2"/>
</dbReference>
<dbReference type="Gene3D" id="1.20.120.160">
    <property type="entry name" value="HPT domain"/>
    <property type="match status" value="1"/>
</dbReference>
<evidence type="ECO:0000259" key="5">
    <source>
        <dbReference type="PROSITE" id="PS50110"/>
    </source>
</evidence>
<dbReference type="GO" id="GO:1902201">
    <property type="term" value="P:negative regulation of bacterial-type flagellum-dependent cell motility"/>
    <property type="evidence" value="ECO:0007669"/>
    <property type="project" value="TreeGrafter"/>
</dbReference>
<dbReference type="EMBL" id="QYUO01000001">
    <property type="protein sequence ID" value="RJF97265.1"/>
    <property type="molecule type" value="Genomic_DNA"/>
</dbReference>
<dbReference type="CDD" id="cd00156">
    <property type="entry name" value="REC"/>
    <property type="match status" value="1"/>
</dbReference>
<dbReference type="PANTHER" id="PTHR45138">
    <property type="entry name" value="REGULATORY COMPONENTS OF SENSORY TRANSDUCTION SYSTEM"/>
    <property type="match status" value="1"/>
</dbReference>
<feature type="domain" description="Response regulatory" evidence="5">
    <location>
        <begin position="143"/>
        <end position="260"/>
    </location>
</feature>
<dbReference type="InterPro" id="IPR050469">
    <property type="entry name" value="Diguanylate_Cyclase"/>
</dbReference>
<dbReference type="GO" id="GO:0000160">
    <property type="term" value="P:phosphorelay signal transduction system"/>
    <property type="evidence" value="ECO:0007669"/>
    <property type="project" value="UniProtKB-KW"/>
</dbReference>
<dbReference type="InterPro" id="IPR008207">
    <property type="entry name" value="Sig_transdc_His_kin_Hpt_dom"/>
</dbReference>
<dbReference type="FunFam" id="3.30.70.270:FF:000001">
    <property type="entry name" value="Diguanylate cyclase domain protein"/>
    <property type="match status" value="1"/>
</dbReference>
<dbReference type="Gene3D" id="3.40.50.2300">
    <property type="match status" value="2"/>
</dbReference>